<dbReference type="EMBL" id="UINC01150498">
    <property type="protein sequence ID" value="SVD43576.1"/>
    <property type="molecule type" value="Genomic_DNA"/>
</dbReference>
<evidence type="ECO:0000256" key="13">
    <source>
        <dbReference type="ARBA" id="ARBA00022917"/>
    </source>
</evidence>
<organism evidence="18">
    <name type="scientific">marine metagenome</name>
    <dbReference type="NCBI Taxonomy" id="408172"/>
    <lineage>
        <taxon>unclassified sequences</taxon>
        <taxon>metagenomes</taxon>
        <taxon>ecological metagenomes</taxon>
    </lineage>
</organism>
<dbReference type="GO" id="GO:0006432">
    <property type="term" value="P:phenylalanyl-tRNA aminoacylation"/>
    <property type="evidence" value="ECO:0007669"/>
    <property type="project" value="InterPro"/>
</dbReference>
<evidence type="ECO:0000256" key="14">
    <source>
        <dbReference type="ARBA" id="ARBA00023146"/>
    </source>
</evidence>
<keyword evidence="13" id="KW-0648">Protein biosynthesis</keyword>
<proteinExistence type="inferred from homology"/>
<dbReference type="SUPFAM" id="SSF46955">
    <property type="entry name" value="Putative DNA-binding domain"/>
    <property type="match status" value="1"/>
</dbReference>
<evidence type="ECO:0000256" key="7">
    <source>
        <dbReference type="ARBA" id="ARBA00022490"/>
    </source>
</evidence>
<evidence type="ECO:0000256" key="10">
    <source>
        <dbReference type="ARBA" id="ARBA00022741"/>
    </source>
</evidence>
<evidence type="ECO:0000256" key="11">
    <source>
        <dbReference type="ARBA" id="ARBA00022840"/>
    </source>
</evidence>
<dbReference type="SUPFAM" id="SSF55681">
    <property type="entry name" value="Class II aaRS and biotin synthetases"/>
    <property type="match status" value="1"/>
</dbReference>
<evidence type="ECO:0000256" key="3">
    <source>
        <dbReference type="ARBA" id="ARBA00008653"/>
    </source>
</evidence>
<dbReference type="GO" id="GO:0000287">
    <property type="term" value="F:magnesium ion binding"/>
    <property type="evidence" value="ECO:0007669"/>
    <property type="project" value="InterPro"/>
</dbReference>
<dbReference type="EC" id="6.1.1.20" evidence="5"/>
<evidence type="ECO:0000256" key="5">
    <source>
        <dbReference type="ARBA" id="ARBA00012814"/>
    </source>
</evidence>
<dbReference type="GO" id="GO:0005524">
    <property type="term" value="F:ATP binding"/>
    <property type="evidence" value="ECO:0007669"/>
    <property type="project" value="UniProtKB-KW"/>
</dbReference>
<dbReference type="InterPro" id="IPR045864">
    <property type="entry name" value="aa-tRNA-synth_II/BPL/LPL"/>
</dbReference>
<dbReference type="SMART" id="SM00874">
    <property type="entry name" value="B5"/>
    <property type="match status" value="1"/>
</dbReference>
<keyword evidence="9" id="KW-0479">Metal-binding</keyword>
<keyword evidence="11" id="KW-0067">ATP-binding</keyword>
<evidence type="ECO:0000256" key="16">
    <source>
        <dbReference type="ARBA" id="ARBA00049255"/>
    </source>
</evidence>
<keyword evidence="14" id="KW-0030">Aminoacyl-tRNA synthetase</keyword>
<evidence type="ECO:0000256" key="15">
    <source>
        <dbReference type="ARBA" id="ARBA00033189"/>
    </source>
</evidence>
<dbReference type="PANTHER" id="PTHR10947">
    <property type="entry name" value="PHENYLALANYL-TRNA SYNTHETASE BETA CHAIN AND LEUCINE-RICH REPEAT-CONTAINING PROTEIN 47"/>
    <property type="match status" value="1"/>
</dbReference>
<accession>A0A382VAK5</accession>
<dbReference type="Pfam" id="PF17759">
    <property type="entry name" value="tRNA_synthFbeta"/>
    <property type="match status" value="1"/>
</dbReference>
<name>A0A382VAK5_9ZZZZ</name>
<keyword evidence="7" id="KW-0963">Cytoplasm</keyword>
<dbReference type="InterPro" id="IPR009061">
    <property type="entry name" value="DNA-bd_dom_put_sf"/>
</dbReference>
<protein>
    <recommendedName>
        <fullName evidence="6">Phenylalanine--tRNA ligase beta subunit</fullName>
        <ecNumber evidence="5">6.1.1.20</ecNumber>
    </recommendedName>
    <alternativeName>
        <fullName evidence="15">Phenylalanyl-tRNA synthetase beta subunit</fullName>
    </alternativeName>
</protein>
<feature type="domain" description="B5" evidence="17">
    <location>
        <begin position="22"/>
        <end position="97"/>
    </location>
</feature>
<evidence type="ECO:0000256" key="4">
    <source>
        <dbReference type="ARBA" id="ARBA00011209"/>
    </source>
</evidence>
<dbReference type="GO" id="GO:0003723">
    <property type="term" value="F:RNA binding"/>
    <property type="evidence" value="ECO:0007669"/>
    <property type="project" value="InterPro"/>
</dbReference>
<comment type="similarity">
    <text evidence="3">Belongs to the phenylalanyl-tRNA synthetase beta subunit family. Type 1 subfamily.</text>
</comment>
<evidence type="ECO:0000256" key="1">
    <source>
        <dbReference type="ARBA" id="ARBA00001946"/>
    </source>
</evidence>
<dbReference type="FunFam" id="3.30.56.10:FF:000002">
    <property type="entry name" value="Phenylalanine--tRNA ligase beta subunit"/>
    <property type="match status" value="1"/>
</dbReference>
<dbReference type="Gene3D" id="3.30.56.10">
    <property type="match status" value="1"/>
</dbReference>
<comment type="subcellular location">
    <subcellularLocation>
        <location evidence="2">Cytoplasm</location>
    </subcellularLocation>
</comment>
<comment type="subunit">
    <text evidence="4">Tetramer of two alpha and two beta subunits.</text>
</comment>
<comment type="catalytic activity">
    <reaction evidence="16">
        <text>tRNA(Phe) + L-phenylalanine + ATP = L-phenylalanyl-tRNA(Phe) + AMP + diphosphate + H(+)</text>
        <dbReference type="Rhea" id="RHEA:19413"/>
        <dbReference type="Rhea" id="RHEA-COMP:9668"/>
        <dbReference type="Rhea" id="RHEA-COMP:9699"/>
        <dbReference type="ChEBI" id="CHEBI:15378"/>
        <dbReference type="ChEBI" id="CHEBI:30616"/>
        <dbReference type="ChEBI" id="CHEBI:33019"/>
        <dbReference type="ChEBI" id="CHEBI:58095"/>
        <dbReference type="ChEBI" id="CHEBI:78442"/>
        <dbReference type="ChEBI" id="CHEBI:78531"/>
        <dbReference type="ChEBI" id="CHEBI:456215"/>
        <dbReference type="EC" id="6.1.1.20"/>
    </reaction>
</comment>
<dbReference type="InterPro" id="IPR045060">
    <property type="entry name" value="Phe-tRNA-ligase_IIc_bsu"/>
</dbReference>
<dbReference type="InterPro" id="IPR005147">
    <property type="entry name" value="tRNA_synthase_B5-dom"/>
</dbReference>
<dbReference type="PANTHER" id="PTHR10947:SF0">
    <property type="entry name" value="PHENYLALANINE--TRNA LIGASE BETA SUBUNIT"/>
    <property type="match status" value="1"/>
</dbReference>
<dbReference type="Gene3D" id="3.30.930.10">
    <property type="entry name" value="Bira Bifunctional Protein, Domain 2"/>
    <property type="match status" value="1"/>
</dbReference>
<evidence type="ECO:0000256" key="6">
    <source>
        <dbReference type="ARBA" id="ARBA00017032"/>
    </source>
</evidence>
<dbReference type="PROSITE" id="PS51483">
    <property type="entry name" value="B5"/>
    <property type="match status" value="1"/>
</dbReference>
<reference evidence="18" key="1">
    <citation type="submission" date="2018-05" db="EMBL/GenBank/DDBJ databases">
        <authorList>
            <person name="Lanie J.A."/>
            <person name="Ng W.-L."/>
            <person name="Kazmierczak K.M."/>
            <person name="Andrzejewski T.M."/>
            <person name="Davidsen T.M."/>
            <person name="Wayne K.J."/>
            <person name="Tettelin H."/>
            <person name="Glass J.I."/>
            <person name="Rusch D."/>
            <person name="Podicherti R."/>
            <person name="Tsui H.-C.T."/>
            <person name="Winkler M.E."/>
        </authorList>
    </citation>
    <scope>NUCLEOTIDE SEQUENCE</scope>
</reference>
<evidence type="ECO:0000256" key="12">
    <source>
        <dbReference type="ARBA" id="ARBA00022842"/>
    </source>
</evidence>
<comment type="cofactor">
    <cofactor evidence="1">
        <name>Mg(2+)</name>
        <dbReference type="ChEBI" id="CHEBI:18420"/>
    </cofactor>
</comment>
<evidence type="ECO:0000256" key="2">
    <source>
        <dbReference type="ARBA" id="ARBA00004496"/>
    </source>
</evidence>
<evidence type="ECO:0000256" key="8">
    <source>
        <dbReference type="ARBA" id="ARBA00022598"/>
    </source>
</evidence>
<keyword evidence="8" id="KW-0436">Ligase</keyword>
<evidence type="ECO:0000259" key="17">
    <source>
        <dbReference type="PROSITE" id="PS51483"/>
    </source>
</evidence>
<dbReference type="AlphaFoldDB" id="A0A382VAK5"/>
<evidence type="ECO:0000256" key="9">
    <source>
        <dbReference type="ARBA" id="ARBA00022723"/>
    </source>
</evidence>
<feature type="non-terminal residue" evidence="18">
    <location>
        <position position="276"/>
    </location>
</feature>
<sequence>MLKEFAGGELISGMVDQYPNPIKMARILMRRSELDLILGISIAKNEVDRILGGLGVTFSNKGDDWECTAPTYRPDITREIDLIEEIARIHGYDSIPSDEAIYGTFRYQHPDPEKNLNALRTTLAGFGFHQVYANSLQNEHDAGLSETTAVKMVNPLNREMGFLRTSLLPGLMKAADFNIKRGTHNFRLFELSHIHIQQGEGLDGIEEQKHLAGIICGQEQFESVHSTAADEDLFNMKGYLSGLFENKYSMRMDLDRKEHPGFDYAQGIMINRQTVG</sequence>
<dbReference type="Pfam" id="PF03484">
    <property type="entry name" value="B5"/>
    <property type="match status" value="1"/>
</dbReference>
<dbReference type="GO" id="GO:0009328">
    <property type="term" value="C:phenylalanine-tRNA ligase complex"/>
    <property type="evidence" value="ECO:0007669"/>
    <property type="project" value="TreeGrafter"/>
</dbReference>
<dbReference type="InterPro" id="IPR041616">
    <property type="entry name" value="PheRS_beta_core"/>
</dbReference>
<keyword evidence="10" id="KW-0547">Nucleotide-binding</keyword>
<dbReference type="GO" id="GO:0004826">
    <property type="term" value="F:phenylalanine-tRNA ligase activity"/>
    <property type="evidence" value="ECO:0007669"/>
    <property type="project" value="UniProtKB-EC"/>
</dbReference>
<gene>
    <name evidence="18" type="ORF">METZ01_LOCUS396430</name>
</gene>
<keyword evidence="12" id="KW-0460">Magnesium</keyword>
<evidence type="ECO:0000313" key="18">
    <source>
        <dbReference type="EMBL" id="SVD43576.1"/>
    </source>
</evidence>